<dbReference type="PROSITE" id="PS51257">
    <property type="entry name" value="PROKAR_LIPOPROTEIN"/>
    <property type="match status" value="1"/>
</dbReference>
<dbReference type="EMBL" id="AMZN01000081">
    <property type="protein sequence ID" value="ELR69205.1"/>
    <property type="molecule type" value="Genomic_DNA"/>
</dbReference>
<dbReference type="PATRIC" id="fig|1237149.3.peg.4656"/>
<dbReference type="eggNOG" id="ENOG502Z8J0">
    <property type="taxonomic scope" value="Bacteria"/>
</dbReference>
<evidence type="ECO:0000313" key="2">
    <source>
        <dbReference type="Proteomes" id="UP000011135"/>
    </source>
</evidence>
<dbReference type="InterPro" id="IPR021452">
    <property type="entry name" value="DUF3103"/>
</dbReference>
<organism evidence="1 2">
    <name type="scientific">Fulvivirga imtechensis AK7</name>
    <dbReference type="NCBI Taxonomy" id="1237149"/>
    <lineage>
        <taxon>Bacteria</taxon>
        <taxon>Pseudomonadati</taxon>
        <taxon>Bacteroidota</taxon>
        <taxon>Cytophagia</taxon>
        <taxon>Cytophagales</taxon>
        <taxon>Fulvivirgaceae</taxon>
        <taxon>Fulvivirga</taxon>
    </lineage>
</organism>
<reference evidence="1 2" key="1">
    <citation type="submission" date="2012-12" db="EMBL/GenBank/DDBJ databases">
        <title>Genome assembly of Fulvivirga imtechensis AK7.</title>
        <authorList>
            <person name="Nupur N."/>
            <person name="Khatri I."/>
            <person name="Kumar R."/>
            <person name="Subramanian S."/>
            <person name="Pinnaka A."/>
        </authorList>
    </citation>
    <scope>NUCLEOTIDE SEQUENCE [LARGE SCALE GENOMIC DNA]</scope>
    <source>
        <strain evidence="1 2">AK7</strain>
    </source>
</reference>
<comment type="caution">
    <text evidence="1">The sequence shown here is derived from an EMBL/GenBank/DDBJ whole genome shotgun (WGS) entry which is preliminary data.</text>
</comment>
<dbReference type="AlphaFoldDB" id="L8JK72"/>
<dbReference type="Proteomes" id="UP000011135">
    <property type="component" value="Unassembled WGS sequence"/>
</dbReference>
<evidence type="ECO:0000313" key="1">
    <source>
        <dbReference type="EMBL" id="ELR69205.1"/>
    </source>
</evidence>
<accession>L8JK72</accession>
<keyword evidence="2" id="KW-1185">Reference proteome</keyword>
<dbReference type="OrthoDB" id="6190837at2"/>
<evidence type="ECO:0008006" key="3">
    <source>
        <dbReference type="Google" id="ProtNLM"/>
    </source>
</evidence>
<protein>
    <recommendedName>
        <fullName evidence="3">DUF3103 domain-containing protein</fullName>
    </recommendedName>
</protein>
<gene>
    <name evidence="1" type="ORF">C900_05276</name>
</gene>
<dbReference type="Pfam" id="PF11301">
    <property type="entry name" value="DUF3103"/>
    <property type="match status" value="1"/>
</dbReference>
<dbReference type="RefSeq" id="WP_009582363.1">
    <property type="nucleotide sequence ID" value="NZ_AMZN01000081.1"/>
</dbReference>
<proteinExistence type="predicted"/>
<name>L8JK72_9BACT</name>
<sequence length="384" mass="42722">MIKKTLLPVFVGCYLFFFTSCQENELGPTQNPATDGSLDALALDVVELLNESDAYHPVISTLEQEPVGISLSDLLFSIDINSKSGSISRLQAAAKAAEDHLKVEVAPDKVEIPELWLHKPNGLSVISKSDLLVAYPPAGDETEWNHIKAYTMDKKVVYLDPAKAPDVPVVVIEKYGFQAFKQEAIYMNKMLKEAGLQKEESFRDLAEARMTSTGLETTILDKIRLNDDQEPWILGSAEIYAITSGIRNDNNEAEIAVIPMYYLDKEGKTYYPNQILLFWDDYAYQAANIQLFEKDGNHNYQELVSTLVNEVTALVGSLSGKPWITALGKIGAAIVEALPDSFWTNDDDYVDSYYTIEKTSTYTDYYGAGGNAKASMRPYFVPAN</sequence>